<dbReference type="InterPro" id="IPR014319">
    <property type="entry name" value="Phageshock_PspA"/>
</dbReference>
<evidence type="ECO:0000256" key="1">
    <source>
        <dbReference type="ARBA" id="ARBA00043985"/>
    </source>
</evidence>
<accession>A0A3D9HWC6</accession>
<proteinExistence type="inferred from homology"/>
<dbReference type="EMBL" id="QRDW01000001">
    <property type="protein sequence ID" value="RED53802.1"/>
    <property type="molecule type" value="Genomic_DNA"/>
</dbReference>
<dbReference type="NCBIfam" id="TIGR02977">
    <property type="entry name" value="phageshock_pspA"/>
    <property type="match status" value="1"/>
</dbReference>
<dbReference type="InterPro" id="IPR007157">
    <property type="entry name" value="PspA_VIPP1"/>
</dbReference>
<sequence length="230" mass="25989">MGIFSRFTDIMNANLNALMDRAEDPEKMARLMIQEMEETLVEVRSSAVKSIADKKEIERRLAELKDGQTEWSEKAEFAISKGREDLAKGALVAKRKLADQADALSAELGHVEQALAKYNDDMSKLQAKLEEARAKRKSIEIRMKSAQKRVKIRQTLNDGRMEEAFSRYENLERRIDELEADAESYDLGKGGAKDHSAARSLEQELADLEAENGVEEELAALKKKMADKKK</sequence>
<feature type="compositionally biased region" description="Acidic residues" evidence="2">
    <location>
        <begin position="204"/>
        <end position="213"/>
    </location>
</feature>
<evidence type="ECO:0000313" key="4">
    <source>
        <dbReference type="Proteomes" id="UP000256845"/>
    </source>
</evidence>
<dbReference type="Pfam" id="PF04012">
    <property type="entry name" value="PspA_IM30"/>
    <property type="match status" value="1"/>
</dbReference>
<reference evidence="3 4" key="1">
    <citation type="submission" date="2018-07" db="EMBL/GenBank/DDBJ databases">
        <title>Genomic Encyclopedia of Type Strains, Phase III (KMG-III): the genomes of soil and plant-associated and newly described type strains.</title>
        <authorList>
            <person name="Whitman W."/>
        </authorList>
    </citation>
    <scope>NUCLEOTIDE SEQUENCE [LARGE SCALE GENOMIC DNA]</scope>
    <source>
        <strain evidence="3 4">CECT 8488</strain>
    </source>
</reference>
<gene>
    <name evidence="3" type="ORF">DFP90_101601</name>
</gene>
<dbReference type="Proteomes" id="UP000256845">
    <property type="component" value="Unassembled WGS sequence"/>
</dbReference>
<evidence type="ECO:0000256" key="2">
    <source>
        <dbReference type="SAM" id="MobiDB-lite"/>
    </source>
</evidence>
<protein>
    <submittedName>
        <fullName evidence="3">Phage shock protein A (PspA) family protein</fullName>
    </submittedName>
</protein>
<dbReference type="AlphaFoldDB" id="A0A3D9HWC6"/>
<dbReference type="PANTHER" id="PTHR31088">
    <property type="entry name" value="MEMBRANE-ASSOCIATED PROTEIN VIPP1, CHLOROPLASTIC"/>
    <property type="match status" value="1"/>
</dbReference>
<evidence type="ECO:0000313" key="3">
    <source>
        <dbReference type="EMBL" id="RED53802.1"/>
    </source>
</evidence>
<dbReference type="PANTHER" id="PTHR31088:SF6">
    <property type="entry name" value="PHAGE SHOCK PROTEIN A"/>
    <property type="match status" value="1"/>
</dbReference>
<comment type="similarity">
    <text evidence="1">Belongs to the PspA/Vipp/IM30 family.</text>
</comment>
<name>A0A3D9HWC6_9PROT</name>
<dbReference type="GO" id="GO:0005829">
    <property type="term" value="C:cytosol"/>
    <property type="evidence" value="ECO:0007669"/>
    <property type="project" value="TreeGrafter"/>
</dbReference>
<dbReference type="RefSeq" id="WP_115934909.1">
    <property type="nucleotide sequence ID" value="NZ_QRDW01000001.1"/>
</dbReference>
<dbReference type="OrthoDB" id="9779630at2"/>
<keyword evidence="4" id="KW-1185">Reference proteome</keyword>
<organism evidence="3 4">
    <name type="scientific">Aestuariispira insulae</name>
    <dbReference type="NCBI Taxonomy" id="1461337"/>
    <lineage>
        <taxon>Bacteria</taxon>
        <taxon>Pseudomonadati</taxon>
        <taxon>Pseudomonadota</taxon>
        <taxon>Alphaproteobacteria</taxon>
        <taxon>Rhodospirillales</taxon>
        <taxon>Kiloniellaceae</taxon>
        <taxon>Aestuariispira</taxon>
    </lineage>
</organism>
<feature type="region of interest" description="Disordered" evidence="2">
    <location>
        <begin position="186"/>
        <end position="213"/>
    </location>
</feature>
<dbReference type="GO" id="GO:0009271">
    <property type="term" value="P:phage shock"/>
    <property type="evidence" value="ECO:0007669"/>
    <property type="project" value="TreeGrafter"/>
</dbReference>
<comment type="caution">
    <text evidence="3">The sequence shown here is derived from an EMBL/GenBank/DDBJ whole genome shotgun (WGS) entry which is preliminary data.</text>
</comment>